<keyword evidence="1" id="KW-0812">Transmembrane</keyword>
<dbReference type="PANTHER" id="PTHR13593">
    <property type="match status" value="1"/>
</dbReference>
<protein>
    <recommendedName>
        <fullName evidence="4">Phosphatidylinositol-specific phospholipase C X domain-containing protein</fullName>
    </recommendedName>
</protein>
<dbReference type="Gene3D" id="3.20.20.190">
    <property type="entry name" value="Phosphatidylinositol (PI) phosphodiesterase"/>
    <property type="match status" value="1"/>
</dbReference>
<dbReference type="InterPro" id="IPR017946">
    <property type="entry name" value="PLC-like_Pdiesterase_TIM-brl"/>
</dbReference>
<accession>A0A397GL59</accession>
<organism evidence="2 3">
    <name type="scientific">Diversispora epigaea</name>
    <dbReference type="NCBI Taxonomy" id="1348612"/>
    <lineage>
        <taxon>Eukaryota</taxon>
        <taxon>Fungi</taxon>
        <taxon>Fungi incertae sedis</taxon>
        <taxon>Mucoromycota</taxon>
        <taxon>Glomeromycotina</taxon>
        <taxon>Glomeromycetes</taxon>
        <taxon>Diversisporales</taxon>
        <taxon>Diversisporaceae</taxon>
        <taxon>Diversispora</taxon>
    </lineage>
</organism>
<proteinExistence type="predicted"/>
<dbReference type="Pfam" id="PF26146">
    <property type="entry name" value="PI-PLC_X"/>
    <property type="match status" value="1"/>
</dbReference>
<name>A0A397GL59_9GLOM</name>
<evidence type="ECO:0000313" key="2">
    <source>
        <dbReference type="EMBL" id="RHZ48710.1"/>
    </source>
</evidence>
<evidence type="ECO:0008006" key="4">
    <source>
        <dbReference type="Google" id="ProtNLM"/>
    </source>
</evidence>
<gene>
    <name evidence="2" type="ORF">Glove_543g74</name>
</gene>
<dbReference type="PANTHER" id="PTHR13593:SF140">
    <property type="entry name" value="PLC-LIKE PHOSPHODIESTERASE"/>
    <property type="match status" value="1"/>
</dbReference>
<dbReference type="EMBL" id="PQFF01000462">
    <property type="protein sequence ID" value="RHZ48710.1"/>
    <property type="molecule type" value="Genomic_DNA"/>
</dbReference>
<dbReference type="GO" id="GO:0008081">
    <property type="term" value="F:phosphoric diester hydrolase activity"/>
    <property type="evidence" value="ECO:0007669"/>
    <property type="project" value="InterPro"/>
</dbReference>
<feature type="transmembrane region" description="Helical" evidence="1">
    <location>
        <begin position="12"/>
        <end position="32"/>
    </location>
</feature>
<dbReference type="OrthoDB" id="7984201at2759"/>
<dbReference type="AlphaFoldDB" id="A0A397GL59"/>
<sequence>MKRFKTFKTFDIINIINIISIINLLVIINISVDAAAAAVDYNNYNNIIECNGDSDICDLYFYQVTFAGTHNSAAYNLKYDCNILAESCFLKANSNSCNQQYETCKQNRTTSCDIQTNLFKNWNPNYLHWTSDLFNSICKTSDVLCAAWYTICQKARNSCELLRDVCENEVPDQVLKCLWENNDGYPIKRQLEDGIRFLDLDTCQVGNESVVFCHGMGLSRALGADLDSIFLDIKEFMEDNPNEILNLGFGDYDGLDAPFVANFIQNKLEYHFVNGSGYSLMLQAKGGDDGSFEWPTLREMIEINQRIIIWFGPLYGWLGPLNNTRKDWVHNIESHYVSSYTYTAGDLTAQQLNDSFTKWSDNSQNIIADDLKNFGHIRWQTIDNTVGLELPGLEKSLKHKQSPGMLCLKDLANKINYNLLDYFFDIFKDKFPYIFKVSLDFYPQSNLFEVVKKLNQLNVQKFKIN</sequence>
<keyword evidence="1" id="KW-0472">Membrane</keyword>
<dbReference type="SUPFAM" id="SSF51695">
    <property type="entry name" value="PLC-like phosphodiesterases"/>
    <property type="match status" value="1"/>
</dbReference>
<comment type="caution">
    <text evidence="2">The sequence shown here is derived from an EMBL/GenBank/DDBJ whole genome shotgun (WGS) entry which is preliminary data.</text>
</comment>
<evidence type="ECO:0000256" key="1">
    <source>
        <dbReference type="SAM" id="Phobius"/>
    </source>
</evidence>
<evidence type="ECO:0000313" key="3">
    <source>
        <dbReference type="Proteomes" id="UP000266861"/>
    </source>
</evidence>
<dbReference type="Proteomes" id="UP000266861">
    <property type="component" value="Unassembled WGS sequence"/>
</dbReference>
<keyword evidence="1" id="KW-1133">Transmembrane helix</keyword>
<reference evidence="2 3" key="1">
    <citation type="submission" date="2018-08" db="EMBL/GenBank/DDBJ databases">
        <title>Genome and evolution of the arbuscular mycorrhizal fungus Diversispora epigaea (formerly Glomus versiforme) and its bacterial endosymbionts.</title>
        <authorList>
            <person name="Sun X."/>
            <person name="Fei Z."/>
            <person name="Harrison M."/>
        </authorList>
    </citation>
    <scope>NUCLEOTIDE SEQUENCE [LARGE SCALE GENOMIC DNA]</scope>
    <source>
        <strain evidence="2 3">IT104</strain>
    </source>
</reference>
<dbReference type="InterPro" id="IPR051057">
    <property type="entry name" value="PI-PLC_domain"/>
</dbReference>
<keyword evidence="3" id="KW-1185">Reference proteome</keyword>
<dbReference type="GO" id="GO:0006629">
    <property type="term" value="P:lipid metabolic process"/>
    <property type="evidence" value="ECO:0007669"/>
    <property type="project" value="InterPro"/>
</dbReference>
<dbReference type="PROSITE" id="PS50007">
    <property type="entry name" value="PIPLC_X_DOMAIN"/>
    <property type="match status" value="1"/>
</dbReference>